<dbReference type="AlphaFoldDB" id="A0A8I3ABE8"/>
<reference evidence="2" key="1">
    <citation type="submission" date="2021-03" db="EMBL/GenBank/DDBJ databases">
        <title>Evolutionary innovations through gain and loss of genes in the ectomycorrhizal Boletales.</title>
        <authorList>
            <person name="Wu G."/>
            <person name="Miyauchi S."/>
            <person name="Morin E."/>
            <person name="Yang Z.-L."/>
            <person name="Xu J."/>
            <person name="Martin F.M."/>
        </authorList>
    </citation>
    <scope>NUCLEOTIDE SEQUENCE</scope>
    <source>
        <strain evidence="2">BR01</strain>
    </source>
</reference>
<keyword evidence="2" id="KW-0012">Acyltransferase</keyword>
<name>A0A8I3ABE8_9AGAM</name>
<comment type="caution">
    <text evidence="2">The sequence shown here is derived from an EMBL/GenBank/DDBJ whole genome shotgun (WGS) entry which is preliminary data.</text>
</comment>
<feature type="domain" description="N-acetyltransferase" evidence="1">
    <location>
        <begin position="7"/>
        <end position="140"/>
    </location>
</feature>
<protein>
    <submittedName>
        <fullName evidence="2">Acyl-CoA N-acyltransferase</fullName>
    </submittedName>
</protein>
<dbReference type="PROSITE" id="PS51186">
    <property type="entry name" value="GNAT"/>
    <property type="match status" value="1"/>
</dbReference>
<dbReference type="GO" id="GO:0016747">
    <property type="term" value="F:acyltransferase activity, transferring groups other than amino-acyl groups"/>
    <property type="evidence" value="ECO:0007669"/>
    <property type="project" value="InterPro"/>
</dbReference>
<evidence type="ECO:0000259" key="1">
    <source>
        <dbReference type="PROSITE" id="PS51186"/>
    </source>
</evidence>
<keyword evidence="3" id="KW-1185">Reference proteome</keyword>
<evidence type="ECO:0000313" key="3">
    <source>
        <dbReference type="Proteomes" id="UP000683000"/>
    </source>
</evidence>
<gene>
    <name evidence="2" type="ORF">JVT61DRAFT_1277</name>
</gene>
<dbReference type="SUPFAM" id="SSF55729">
    <property type="entry name" value="Acyl-CoA N-acyltransferases (Nat)"/>
    <property type="match status" value="1"/>
</dbReference>
<evidence type="ECO:0000313" key="2">
    <source>
        <dbReference type="EMBL" id="KAG6377223.1"/>
    </source>
</evidence>
<dbReference type="EMBL" id="JAGFBS010000010">
    <property type="protein sequence ID" value="KAG6377223.1"/>
    <property type="molecule type" value="Genomic_DNA"/>
</dbReference>
<dbReference type="Gene3D" id="3.40.630.30">
    <property type="match status" value="1"/>
</dbReference>
<sequence>MFTTDRLFLRGFEDDDADKLIALHNDAKVQRFITNEPIVPRPTKYKEELKKRAEACTLHLTLILRETGEFVGQCSIMVQEPKNRDGFFGIALHPKFWGKGYGTEASKFVVGYAFEALGVQRVSLGVFEGNKAAILLYKRL</sequence>
<dbReference type="PANTHER" id="PTHR43792">
    <property type="entry name" value="GNAT FAMILY, PUTATIVE (AFU_ORTHOLOGUE AFUA_3G00765)-RELATED-RELATED"/>
    <property type="match status" value="1"/>
</dbReference>
<accession>A0A8I3ABE8</accession>
<dbReference type="Pfam" id="PF13302">
    <property type="entry name" value="Acetyltransf_3"/>
    <property type="match status" value="1"/>
</dbReference>
<dbReference type="OrthoDB" id="630895at2759"/>
<dbReference type="CDD" id="cd04301">
    <property type="entry name" value="NAT_SF"/>
    <property type="match status" value="1"/>
</dbReference>
<proteinExistence type="predicted"/>
<dbReference type="InterPro" id="IPR000182">
    <property type="entry name" value="GNAT_dom"/>
</dbReference>
<dbReference type="InterPro" id="IPR051531">
    <property type="entry name" value="N-acetyltransferase"/>
</dbReference>
<organism evidence="2 3">
    <name type="scientific">Boletus reticuloceps</name>
    <dbReference type="NCBI Taxonomy" id="495285"/>
    <lineage>
        <taxon>Eukaryota</taxon>
        <taxon>Fungi</taxon>
        <taxon>Dikarya</taxon>
        <taxon>Basidiomycota</taxon>
        <taxon>Agaricomycotina</taxon>
        <taxon>Agaricomycetes</taxon>
        <taxon>Agaricomycetidae</taxon>
        <taxon>Boletales</taxon>
        <taxon>Boletineae</taxon>
        <taxon>Boletaceae</taxon>
        <taxon>Boletoideae</taxon>
        <taxon>Boletus</taxon>
    </lineage>
</organism>
<dbReference type="PANTHER" id="PTHR43792:SF1">
    <property type="entry name" value="N-ACETYLTRANSFERASE DOMAIN-CONTAINING PROTEIN"/>
    <property type="match status" value="1"/>
</dbReference>
<keyword evidence="2" id="KW-0808">Transferase</keyword>
<dbReference type="InterPro" id="IPR016181">
    <property type="entry name" value="Acyl_CoA_acyltransferase"/>
</dbReference>
<dbReference type="Proteomes" id="UP000683000">
    <property type="component" value="Unassembled WGS sequence"/>
</dbReference>